<proteinExistence type="predicted"/>
<evidence type="ECO:0000256" key="1">
    <source>
        <dbReference type="SAM" id="MobiDB-lite"/>
    </source>
</evidence>
<dbReference type="EMBL" id="BBYR01000039">
    <property type="protein sequence ID" value="GAP36811.1"/>
    <property type="molecule type" value="Genomic_DNA"/>
</dbReference>
<keyword evidence="3" id="KW-1185">Reference proteome</keyword>
<dbReference type="Proteomes" id="UP000037660">
    <property type="component" value="Unassembled WGS sequence"/>
</dbReference>
<organism evidence="2 3">
    <name type="scientific">Piscinibacter sakaiensis</name>
    <name type="common">Ideonella sakaiensis</name>
    <dbReference type="NCBI Taxonomy" id="1547922"/>
    <lineage>
        <taxon>Bacteria</taxon>
        <taxon>Pseudomonadati</taxon>
        <taxon>Pseudomonadota</taxon>
        <taxon>Betaproteobacteria</taxon>
        <taxon>Burkholderiales</taxon>
        <taxon>Sphaerotilaceae</taxon>
        <taxon>Piscinibacter</taxon>
    </lineage>
</organism>
<protein>
    <submittedName>
        <fullName evidence="2">Uncharacterized protein</fullName>
    </submittedName>
</protein>
<evidence type="ECO:0000313" key="2">
    <source>
        <dbReference type="EMBL" id="GAP36811.1"/>
    </source>
</evidence>
<feature type="compositionally biased region" description="Pro residues" evidence="1">
    <location>
        <begin position="92"/>
        <end position="105"/>
    </location>
</feature>
<dbReference type="STRING" id="1547922.ISF6_2651"/>
<feature type="compositionally biased region" description="Basic residues" evidence="1">
    <location>
        <begin position="1"/>
        <end position="29"/>
    </location>
</feature>
<sequence>MARLRRGTSRARRRHGRRDRKDGARRRRHGAEDGRGTIAAPRATRPRGAGGRRAAGAARTSFRDRQASPVGRSRRGGAGRAESRPNRRRHPPAPPPPPPPPPWSLPCPACVITACCSAR</sequence>
<feature type="compositionally biased region" description="Low complexity" evidence="1">
    <location>
        <begin position="36"/>
        <end position="47"/>
    </location>
</feature>
<reference evidence="2 3" key="2">
    <citation type="journal article" date="2016" name="Science">
        <title>A bacterium that degrades and assimilates poly(ethylene terephthalate).</title>
        <authorList>
            <person name="Yoshida S."/>
            <person name="Hiraga K."/>
            <person name="Takehana T."/>
            <person name="Taniguchi I."/>
            <person name="Yamaji H."/>
            <person name="Maeda Y."/>
            <person name="Toyohara K."/>
            <person name="Miyamoto K."/>
            <person name="Kimura Y."/>
            <person name="Oda K."/>
        </authorList>
    </citation>
    <scope>NUCLEOTIDE SEQUENCE [LARGE SCALE GENOMIC DNA]</scope>
    <source>
        <strain evidence="3">NBRC 110686 / TISTR 2288 / 201-F6</strain>
    </source>
</reference>
<comment type="caution">
    <text evidence="2">The sequence shown here is derived from an EMBL/GenBank/DDBJ whole genome shotgun (WGS) entry which is preliminary data.</text>
</comment>
<accession>A0A0K8P2F6</accession>
<gene>
    <name evidence="2" type="ORF">ISF6_2651</name>
</gene>
<reference evidence="3" key="1">
    <citation type="submission" date="2015-07" db="EMBL/GenBank/DDBJ databases">
        <title>Discovery of a poly(ethylene terephthalate assimilation.</title>
        <authorList>
            <person name="Yoshida S."/>
            <person name="Hiraga K."/>
            <person name="Takehana T."/>
            <person name="Taniguchi I."/>
            <person name="Yamaji H."/>
            <person name="Maeda Y."/>
            <person name="Toyohara K."/>
            <person name="Miyamoto K."/>
            <person name="Kimura Y."/>
            <person name="Oda K."/>
        </authorList>
    </citation>
    <scope>NUCLEOTIDE SEQUENCE [LARGE SCALE GENOMIC DNA]</scope>
    <source>
        <strain evidence="3">NBRC 110686 / TISTR 2288 / 201-F6</strain>
    </source>
</reference>
<evidence type="ECO:0000313" key="3">
    <source>
        <dbReference type="Proteomes" id="UP000037660"/>
    </source>
</evidence>
<dbReference type="AlphaFoldDB" id="A0A0K8P2F6"/>
<feature type="region of interest" description="Disordered" evidence="1">
    <location>
        <begin position="1"/>
        <end position="106"/>
    </location>
</feature>
<name>A0A0K8P2F6_PISS1</name>